<comment type="cofactor">
    <cofactor evidence="1">
        <name>[4Fe-4S] cluster</name>
        <dbReference type="ChEBI" id="CHEBI:49883"/>
    </cofactor>
</comment>
<comment type="caution">
    <text evidence="8">The sequence shown here is derived from an EMBL/GenBank/DDBJ whole genome shotgun (WGS) entry which is preliminary data.</text>
</comment>
<dbReference type="PANTHER" id="PTHR30352:SF5">
    <property type="entry name" value="PYRUVATE FORMATE-LYASE 1-ACTIVATING ENZYME"/>
    <property type="match status" value="1"/>
</dbReference>
<evidence type="ECO:0000256" key="4">
    <source>
        <dbReference type="ARBA" id="ARBA00022723"/>
    </source>
</evidence>
<dbReference type="EMBL" id="LMVP01000035">
    <property type="protein sequence ID" value="PAV14044.1"/>
    <property type="molecule type" value="Genomic_DNA"/>
</dbReference>
<dbReference type="AlphaFoldDB" id="A0A2A2HXL2"/>
<dbReference type="Pfam" id="PF04055">
    <property type="entry name" value="Radical_SAM"/>
    <property type="match status" value="1"/>
</dbReference>
<dbReference type="InterPro" id="IPR013785">
    <property type="entry name" value="Aldolase_TIM"/>
</dbReference>
<keyword evidence="2" id="KW-0004">4Fe-4S</keyword>
<protein>
    <submittedName>
        <fullName evidence="8">Radical SAM protein</fullName>
    </submittedName>
</protein>
<dbReference type="SFLD" id="SFLDS00029">
    <property type="entry name" value="Radical_SAM"/>
    <property type="match status" value="1"/>
</dbReference>
<dbReference type="InterPro" id="IPR058240">
    <property type="entry name" value="rSAM_sf"/>
</dbReference>
<evidence type="ECO:0000256" key="1">
    <source>
        <dbReference type="ARBA" id="ARBA00001966"/>
    </source>
</evidence>
<evidence type="ECO:0000256" key="2">
    <source>
        <dbReference type="ARBA" id="ARBA00022485"/>
    </source>
</evidence>
<feature type="domain" description="Radical SAM core" evidence="7">
    <location>
        <begin position="53"/>
        <end position="269"/>
    </location>
</feature>
<evidence type="ECO:0000259" key="7">
    <source>
        <dbReference type="PROSITE" id="PS51918"/>
    </source>
</evidence>
<proteinExistence type="predicted"/>
<gene>
    <name evidence="8" type="ORF">ASJ81_03010</name>
</gene>
<dbReference type="SUPFAM" id="SSF53807">
    <property type="entry name" value="Helical backbone' metal receptor"/>
    <property type="match status" value="1"/>
</dbReference>
<keyword evidence="3" id="KW-0949">S-adenosyl-L-methionine</keyword>
<dbReference type="PANTHER" id="PTHR30352">
    <property type="entry name" value="PYRUVATE FORMATE-LYASE-ACTIVATING ENZYME"/>
    <property type="match status" value="1"/>
</dbReference>
<keyword evidence="9" id="KW-1185">Reference proteome</keyword>
<accession>A0A2A2HXL2</accession>
<dbReference type="OrthoDB" id="371936at2157"/>
<dbReference type="PROSITE" id="PS51918">
    <property type="entry name" value="RADICAL_SAM"/>
    <property type="match status" value="1"/>
</dbReference>
<keyword evidence="5" id="KW-0408">Iron</keyword>
<dbReference type="Proteomes" id="UP000218164">
    <property type="component" value="Unassembled WGS sequence"/>
</dbReference>
<dbReference type="CDD" id="cd01335">
    <property type="entry name" value="Radical_SAM"/>
    <property type="match status" value="1"/>
</dbReference>
<evidence type="ECO:0000256" key="3">
    <source>
        <dbReference type="ARBA" id="ARBA00022691"/>
    </source>
</evidence>
<dbReference type="InterPro" id="IPR027596">
    <property type="entry name" value="AmmeMemoSam_rS"/>
</dbReference>
<name>A0A2A2HXL2_9EURY</name>
<dbReference type="SFLD" id="SFLDG01101">
    <property type="entry name" value="Uncharacterised_Radical_SAM_Su"/>
    <property type="match status" value="1"/>
</dbReference>
<dbReference type="Gene3D" id="1.20.58.2180">
    <property type="match status" value="1"/>
</dbReference>
<dbReference type="GO" id="GO:0051539">
    <property type="term" value="F:4 iron, 4 sulfur cluster binding"/>
    <property type="evidence" value="ECO:0007669"/>
    <property type="project" value="UniProtKB-KW"/>
</dbReference>
<dbReference type="InterPro" id="IPR034457">
    <property type="entry name" value="Organic_radical-activating"/>
</dbReference>
<keyword evidence="4" id="KW-0479">Metal-binding</keyword>
<organism evidence="8 9">
    <name type="scientific">Methanosarcina spelaei</name>
    <dbReference type="NCBI Taxonomy" id="1036679"/>
    <lineage>
        <taxon>Archaea</taxon>
        <taxon>Methanobacteriati</taxon>
        <taxon>Methanobacteriota</taxon>
        <taxon>Stenosarchaea group</taxon>
        <taxon>Methanomicrobia</taxon>
        <taxon>Methanosarcinales</taxon>
        <taxon>Methanosarcinaceae</taxon>
        <taxon>Methanosarcina</taxon>
    </lineage>
</organism>
<evidence type="ECO:0000313" key="9">
    <source>
        <dbReference type="Proteomes" id="UP000218164"/>
    </source>
</evidence>
<dbReference type="SUPFAM" id="SSF102114">
    <property type="entry name" value="Radical SAM enzymes"/>
    <property type="match status" value="1"/>
</dbReference>
<reference evidence="8 9" key="1">
    <citation type="journal article" date="2017" name="BMC Genomics">
        <title>Genomic analysis of methanogenic archaea reveals a shift towards energy conservation.</title>
        <authorList>
            <person name="Gilmore S.P."/>
            <person name="Henske J.K."/>
            <person name="Sexton J.A."/>
            <person name="Solomon K.V."/>
            <person name="Seppala S."/>
            <person name="Yoo J.I."/>
            <person name="Huyett L.M."/>
            <person name="Pressman A."/>
            <person name="Cogan J.Z."/>
            <person name="Kivenson V."/>
            <person name="Peng X."/>
            <person name="Tan Y."/>
            <person name="Valentine D.L."/>
            <person name="O'Malley M.A."/>
        </authorList>
    </citation>
    <scope>NUCLEOTIDE SEQUENCE [LARGE SCALE GENOMIC DNA]</scope>
    <source>
        <strain evidence="8 9">MC-15</strain>
    </source>
</reference>
<evidence type="ECO:0000256" key="6">
    <source>
        <dbReference type="ARBA" id="ARBA00023014"/>
    </source>
</evidence>
<dbReference type="Gene3D" id="3.40.50.1980">
    <property type="entry name" value="Nitrogenase molybdenum iron protein domain"/>
    <property type="match status" value="1"/>
</dbReference>
<dbReference type="RefSeq" id="WP_095643193.1">
    <property type="nucleotide sequence ID" value="NZ_LMVP01000035.1"/>
</dbReference>
<dbReference type="InterPro" id="IPR007197">
    <property type="entry name" value="rSAM"/>
</dbReference>
<dbReference type="GO" id="GO:0046872">
    <property type="term" value="F:metal ion binding"/>
    <property type="evidence" value="ECO:0007669"/>
    <property type="project" value="UniProtKB-KW"/>
</dbReference>
<sequence length="634" mass="70995">MRCNVCEVRCEINKHGMGRCGTYVNAGNTIIQYPGMGYLGAHPVSIEAVPLLHFHPSGKFLQIFSTGCNFQCPGCMARMPASSRPSTQQASLSPSEVVKRALKQECLGVVSAINDPVANYYLFRDLAAQAREKSLLVGCSTNCYFTSETLEEFGQFVNFVNVGIKGYSGRSYKNCGAKSSAPVFRNISRLYDMGVHIETSVVYSKGNEDDVIKVAEKVSDISSTIPLHVMRFLPLGYAPIELEPSVGEAEKICSALRRYLDFVYLFNSPGTELLNTYCPECGSLLIEREFHMPFGSRLVKPWVSQKCSCGSSIPVQGRATNEGFSEAGFMDSYSIISQDFSMVHAVLTCLGVLDDYKLMDIWGEDKLMDVWSKVSDPKTLTQIHNMIRQPYSYLEFIKFIAEKANMSEKGEELVSFIHKRLKIVQNLAAGKSSYNVYYCMGSPLFALNAGRMENNLVTFSGGVSINKQLQKEGKLGVSVSPSFINEHDPGVIFVSGFLSRPLDEFYTLCQKYGIHARAVTQQQVYEIPPSWDFGSPRWILGLLYIADKLHPGKLGVDLRKEADDFYLKFYGMRFKEARPNRSFHRPSSGIWPHKQTFYNYVEMEVPKQGSTKNFGSEITQPFNMLPACKLKFKG</sequence>
<evidence type="ECO:0000256" key="5">
    <source>
        <dbReference type="ARBA" id="ARBA00023004"/>
    </source>
</evidence>
<evidence type="ECO:0000313" key="8">
    <source>
        <dbReference type="EMBL" id="PAV14044.1"/>
    </source>
</evidence>
<dbReference type="GO" id="GO:0003824">
    <property type="term" value="F:catalytic activity"/>
    <property type="evidence" value="ECO:0007669"/>
    <property type="project" value="InterPro"/>
</dbReference>
<keyword evidence="6" id="KW-0411">Iron-sulfur</keyword>
<dbReference type="Gene3D" id="3.20.20.70">
    <property type="entry name" value="Aldolase class I"/>
    <property type="match status" value="1"/>
</dbReference>